<accession>A0AA36AQH8</accession>
<evidence type="ECO:0000256" key="1">
    <source>
        <dbReference type="SAM" id="MobiDB-lite"/>
    </source>
</evidence>
<dbReference type="EMBL" id="OX597816">
    <property type="protein sequence ID" value="CAI9719804.1"/>
    <property type="molecule type" value="Genomic_DNA"/>
</dbReference>
<feature type="region of interest" description="Disordered" evidence="1">
    <location>
        <begin position="36"/>
        <end position="64"/>
    </location>
</feature>
<gene>
    <name evidence="2" type="ORF">OCTVUL_1B023396</name>
</gene>
<sequence length="98" mass="11148">MQNLVNVETAYAVIALVFLDAAVDNGITLMRSHLEWNNTRRPENKQTGSQVGNGDTDKDNRETGLGLRSTLKKYEYEWQVKSEERLSGHISEIRVVIK</sequence>
<evidence type="ECO:0000313" key="3">
    <source>
        <dbReference type="Proteomes" id="UP001162480"/>
    </source>
</evidence>
<reference evidence="2" key="1">
    <citation type="submission" date="2023-08" db="EMBL/GenBank/DDBJ databases">
        <authorList>
            <person name="Alioto T."/>
            <person name="Alioto T."/>
            <person name="Gomez Garrido J."/>
        </authorList>
    </citation>
    <scope>NUCLEOTIDE SEQUENCE</scope>
</reference>
<evidence type="ECO:0000313" key="2">
    <source>
        <dbReference type="EMBL" id="CAI9719804.1"/>
    </source>
</evidence>
<protein>
    <submittedName>
        <fullName evidence="2">Uncharacterized protein</fullName>
    </submittedName>
</protein>
<dbReference type="Proteomes" id="UP001162480">
    <property type="component" value="Chromosome 3"/>
</dbReference>
<name>A0AA36AQH8_OCTVU</name>
<dbReference type="AlphaFoldDB" id="A0AA36AQH8"/>
<proteinExistence type="predicted"/>
<organism evidence="2 3">
    <name type="scientific">Octopus vulgaris</name>
    <name type="common">Common octopus</name>
    <dbReference type="NCBI Taxonomy" id="6645"/>
    <lineage>
        <taxon>Eukaryota</taxon>
        <taxon>Metazoa</taxon>
        <taxon>Spiralia</taxon>
        <taxon>Lophotrochozoa</taxon>
        <taxon>Mollusca</taxon>
        <taxon>Cephalopoda</taxon>
        <taxon>Coleoidea</taxon>
        <taxon>Octopodiformes</taxon>
        <taxon>Octopoda</taxon>
        <taxon>Incirrata</taxon>
        <taxon>Octopodidae</taxon>
        <taxon>Octopus</taxon>
    </lineage>
</organism>
<keyword evidence="3" id="KW-1185">Reference proteome</keyword>